<evidence type="ECO:0000313" key="3">
    <source>
        <dbReference type="Proteomes" id="UP001153069"/>
    </source>
</evidence>
<feature type="region of interest" description="Disordered" evidence="1">
    <location>
        <begin position="330"/>
        <end position="465"/>
    </location>
</feature>
<organism evidence="2 3">
    <name type="scientific">Seminavis robusta</name>
    <dbReference type="NCBI Taxonomy" id="568900"/>
    <lineage>
        <taxon>Eukaryota</taxon>
        <taxon>Sar</taxon>
        <taxon>Stramenopiles</taxon>
        <taxon>Ochrophyta</taxon>
        <taxon>Bacillariophyta</taxon>
        <taxon>Bacillariophyceae</taxon>
        <taxon>Bacillariophycidae</taxon>
        <taxon>Naviculales</taxon>
        <taxon>Naviculaceae</taxon>
        <taxon>Seminavis</taxon>
    </lineage>
</organism>
<dbReference type="EMBL" id="CAICTM010000258">
    <property type="protein sequence ID" value="CAB9506225.1"/>
    <property type="molecule type" value="Genomic_DNA"/>
</dbReference>
<dbReference type="AlphaFoldDB" id="A0A9N8DT42"/>
<gene>
    <name evidence="2" type="ORF">SEMRO_259_G101260.1</name>
</gene>
<protein>
    <submittedName>
        <fullName evidence="2">Uncharacterized protein</fullName>
    </submittedName>
</protein>
<keyword evidence="3" id="KW-1185">Reference proteome</keyword>
<evidence type="ECO:0000256" key="1">
    <source>
        <dbReference type="SAM" id="MobiDB-lite"/>
    </source>
</evidence>
<dbReference type="Proteomes" id="UP001153069">
    <property type="component" value="Unassembled WGS sequence"/>
</dbReference>
<proteinExistence type="predicted"/>
<evidence type="ECO:0000313" key="2">
    <source>
        <dbReference type="EMBL" id="CAB9506225.1"/>
    </source>
</evidence>
<feature type="compositionally biased region" description="Basic and acidic residues" evidence="1">
    <location>
        <begin position="384"/>
        <end position="434"/>
    </location>
</feature>
<accession>A0A9N8DT42</accession>
<reference evidence="2" key="1">
    <citation type="submission" date="2020-06" db="EMBL/GenBank/DDBJ databases">
        <authorList>
            <consortium name="Plant Systems Biology data submission"/>
        </authorList>
    </citation>
    <scope>NUCLEOTIDE SEQUENCE</scope>
    <source>
        <strain evidence="2">D6</strain>
    </source>
</reference>
<comment type="caution">
    <text evidence="2">The sequence shown here is derived from an EMBL/GenBank/DDBJ whole genome shotgun (WGS) entry which is preliminary data.</text>
</comment>
<name>A0A9N8DT42_9STRA</name>
<feature type="compositionally biased region" description="Polar residues" evidence="1">
    <location>
        <begin position="367"/>
        <end position="383"/>
    </location>
</feature>
<sequence length="512" mass="57128">MSFLPTITPSLTSSLIERKNQLKGFMETSASLPSLSDMNPLRGLMAFEKGSLGAYQDPKEANIFCSDMVGCPFILRKLKEVRDNLKICRLEIEDLLEAGTHHHVLLPVIKSLVLLDCREWDHVHFIDSFPLDHYQSWKEGKDNLMQDYEATAIDSGLRVDRCCILWKATIEIRSETGVEDILELFKALKNDTSVIHTSFRGDAFGVKGTPEALASLIEWRDGDYGSISKTAFVDVQCGWSDDGHVQNVLFLNTCMYVLKHPQRDTGAPAARGIKPSRSIRVPRRQRINSLVLPEPPSRPALRRHQSACFGRVGQDEETCKAADLMTRKTLTRTKSASSAGQPGKRAVSNGLVDLQNASGIARKTPTRAKSASTSRRKAQTTPRSKSEIIPRRKSDTRLLVEKKTKEDVAPRSKSDARLYGMRRTDSTKRTEHSLKNATFDASGSSSRRPPSRSKSHSIERERGQAKMLRTKTVEGSGSNISVLFAAKKRLEDTPDYDWELGAFLNRQASKAA</sequence>